<dbReference type="RefSeq" id="WP_103240279.1">
    <property type="nucleotide sequence ID" value="NZ_JANJZD010000013.1"/>
</dbReference>
<proteinExistence type="predicted"/>
<sequence length="245" mass="27296">MERTEQRPPVPPVPPVPPMPPVPAETEETKRLKENFGFIGPLAFGYAVLYAFCMYRNGSGVTFPFFVAGSLLFFFLSFARLGISVKKGSGFYMAAMLLLGISTFCTDDGFLIFFNKLGIFLLLMSLLLRQCFQTAQWKLGKYLGSICVLIFASIGELGRPFTDGAAWRQGRGKKVDKRVWYAALGLVIALPLFLIVLLLLASADAVFRQMTARLLQSISLGGIINIFFRITVLFFCRVCRDRVSV</sequence>
<feature type="compositionally biased region" description="Pro residues" evidence="1">
    <location>
        <begin position="8"/>
        <end position="23"/>
    </location>
</feature>
<feature type="transmembrane region" description="Helical" evidence="2">
    <location>
        <begin position="214"/>
        <end position="235"/>
    </location>
</feature>
<feature type="region of interest" description="Disordered" evidence="1">
    <location>
        <begin position="1"/>
        <end position="25"/>
    </location>
</feature>
<keyword evidence="2" id="KW-0812">Transmembrane</keyword>
<evidence type="ECO:0000313" key="4">
    <source>
        <dbReference type="Proteomes" id="UP000236311"/>
    </source>
</evidence>
<dbReference type="Pfam" id="PF13687">
    <property type="entry name" value="DUF4153"/>
    <property type="match status" value="1"/>
</dbReference>
<evidence type="ECO:0000313" key="3">
    <source>
        <dbReference type="EMBL" id="SOY30221.1"/>
    </source>
</evidence>
<feature type="transmembrane region" description="Helical" evidence="2">
    <location>
        <begin position="88"/>
        <end position="104"/>
    </location>
</feature>
<evidence type="ECO:0000256" key="1">
    <source>
        <dbReference type="SAM" id="MobiDB-lite"/>
    </source>
</evidence>
<reference evidence="3 4" key="1">
    <citation type="submission" date="2018-01" db="EMBL/GenBank/DDBJ databases">
        <authorList>
            <person name="Gaut B.S."/>
            <person name="Morton B.R."/>
            <person name="Clegg M.T."/>
            <person name="Duvall M.R."/>
        </authorList>
    </citation>
    <scope>NUCLEOTIDE SEQUENCE [LARGE SCALE GENOMIC DNA]</scope>
    <source>
        <strain evidence="3">GP69</strain>
    </source>
</reference>
<protein>
    <submittedName>
        <fullName evidence="3">Uncharacterized protein</fullName>
    </submittedName>
</protein>
<keyword evidence="2" id="KW-0472">Membrane</keyword>
<feature type="transmembrane region" description="Helical" evidence="2">
    <location>
        <begin position="36"/>
        <end position="55"/>
    </location>
</feature>
<dbReference type="OrthoDB" id="9767931at2"/>
<feature type="transmembrane region" description="Helical" evidence="2">
    <location>
        <begin position="61"/>
        <end position="81"/>
    </location>
</feature>
<keyword evidence="2" id="KW-1133">Transmembrane helix</keyword>
<feature type="transmembrane region" description="Helical" evidence="2">
    <location>
        <begin position="179"/>
        <end position="202"/>
    </location>
</feature>
<accession>A0A2K4ZIE4</accession>
<gene>
    <name evidence="3" type="ORF">AMURIS_02944</name>
</gene>
<keyword evidence="4" id="KW-1185">Reference proteome</keyword>
<name>A0A2K4ZIE4_9FIRM</name>
<organism evidence="3 4">
    <name type="scientific">Acetatifactor muris</name>
    <dbReference type="NCBI Taxonomy" id="879566"/>
    <lineage>
        <taxon>Bacteria</taxon>
        <taxon>Bacillati</taxon>
        <taxon>Bacillota</taxon>
        <taxon>Clostridia</taxon>
        <taxon>Lachnospirales</taxon>
        <taxon>Lachnospiraceae</taxon>
        <taxon>Acetatifactor</taxon>
    </lineage>
</organism>
<dbReference type="AlphaFoldDB" id="A0A2K4ZIE4"/>
<dbReference type="Proteomes" id="UP000236311">
    <property type="component" value="Unassembled WGS sequence"/>
</dbReference>
<dbReference type="EMBL" id="OFSM01000014">
    <property type="protein sequence ID" value="SOY30221.1"/>
    <property type="molecule type" value="Genomic_DNA"/>
</dbReference>
<dbReference type="InterPro" id="IPR025291">
    <property type="entry name" value="DUF4153"/>
</dbReference>
<evidence type="ECO:0000256" key="2">
    <source>
        <dbReference type="SAM" id="Phobius"/>
    </source>
</evidence>
<feature type="transmembrane region" description="Helical" evidence="2">
    <location>
        <begin position="110"/>
        <end position="128"/>
    </location>
</feature>